<dbReference type="PROSITE" id="PS00211">
    <property type="entry name" value="ABC_TRANSPORTER_1"/>
    <property type="match status" value="1"/>
</dbReference>
<evidence type="ECO:0000256" key="8">
    <source>
        <dbReference type="ARBA" id="ARBA00023065"/>
    </source>
</evidence>
<dbReference type="PANTHER" id="PTHR42771:SF11">
    <property type="entry name" value="FERRICHROME TRANSPORT ATP-BINDING PROTEIN FHUC"/>
    <property type="match status" value="1"/>
</dbReference>
<evidence type="ECO:0000313" key="12">
    <source>
        <dbReference type="Proteomes" id="UP000319837"/>
    </source>
</evidence>
<dbReference type="RefSeq" id="WP_185764251.1">
    <property type="nucleotide sequence ID" value="NZ_RIBP01000004.1"/>
</dbReference>
<dbReference type="GO" id="GO:0005524">
    <property type="term" value="F:ATP binding"/>
    <property type="evidence" value="ECO:0007669"/>
    <property type="project" value="UniProtKB-KW"/>
</dbReference>
<comment type="caution">
    <text evidence="11">The sequence shown here is derived from an EMBL/GenBank/DDBJ whole genome shotgun (WGS) entry which is preliminary data.</text>
</comment>
<evidence type="ECO:0000256" key="4">
    <source>
        <dbReference type="ARBA" id="ARBA00022496"/>
    </source>
</evidence>
<evidence type="ECO:0000256" key="3">
    <source>
        <dbReference type="ARBA" id="ARBA00022475"/>
    </source>
</evidence>
<dbReference type="InterPro" id="IPR051535">
    <property type="entry name" value="Siderophore_ABC-ATPase"/>
</dbReference>
<evidence type="ECO:0000256" key="1">
    <source>
        <dbReference type="ARBA" id="ARBA00004202"/>
    </source>
</evidence>
<evidence type="ECO:0000256" key="7">
    <source>
        <dbReference type="ARBA" id="ARBA00023004"/>
    </source>
</evidence>
<dbReference type="PROSITE" id="PS50893">
    <property type="entry name" value="ABC_TRANSPORTER_2"/>
    <property type="match status" value="1"/>
</dbReference>
<dbReference type="InterPro" id="IPR017871">
    <property type="entry name" value="ABC_transporter-like_CS"/>
</dbReference>
<evidence type="ECO:0000256" key="5">
    <source>
        <dbReference type="ARBA" id="ARBA00022741"/>
    </source>
</evidence>
<organism evidence="11 12">
    <name type="scientific">Niallia circulans</name>
    <name type="common">Bacillus circulans</name>
    <dbReference type="NCBI Taxonomy" id="1397"/>
    <lineage>
        <taxon>Bacteria</taxon>
        <taxon>Bacillati</taxon>
        <taxon>Bacillota</taxon>
        <taxon>Bacilli</taxon>
        <taxon>Bacillales</taxon>
        <taxon>Bacillaceae</taxon>
        <taxon>Niallia</taxon>
    </lineage>
</organism>
<name>A0A553SFC2_NIACI</name>
<dbReference type="GO" id="GO:0016887">
    <property type="term" value="F:ATP hydrolysis activity"/>
    <property type="evidence" value="ECO:0007669"/>
    <property type="project" value="InterPro"/>
</dbReference>
<protein>
    <submittedName>
        <fullName evidence="11">ABC transporter ATP-binding protein</fullName>
    </submittedName>
</protein>
<comment type="subcellular location">
    <subcellularLocation>
        <location evidence="1">Cell membrane</location>
        <topology evidence="1">Peripheral membrane protein</topology>
    </subcellularLocation>
</comment>
<dbReference type="EMBL" id="RIBP01000004">
    <property type="protein sequence ID" value="TRZ35684.1"/>
    <property type="molecule type" value="Genomic_DNA"/>
</dbReference>
<keyword evidence="8" id="KW-0406">Ion transport</keyword>
<keyword evidence="6 11" id="KW-0067">ATP-binding</keyword>
<keyword evidence="4" id="KW-0410">Iron transport</keyword>
<dbReference type="Gene3D" id="3.40.50.300">
    <property type="entry name" value="P-loop containing nucleotide triphosphate hydrolases"/>
    <property type="match status" value="1"/>
</dbReference>
<dbReference type="InterPro" id="IPR003593">
    <property type="entry name" value="AAA+_ATPase"/>
</dbReference>
<dbReference type="GO" id="GO:0005886">
    <property type="term" value="C:plasma membrane"/>
    <property type="evidence" value="ECO:0007669"/>
    <property type="project" value="UniProtKB-SubCell"/>
</dbReference>
<dbReference type="AlphaFoldDB" id="A0A553SFC2"/>
<keyword evidence="2" id="KW-0813">Transport</keyword>
<gene>
    <name evidence="11" type="ORF">CEQ21_08600</name>
</gene>
<dbReference type="SMART" id="SM00382">
    <property type="entry name" value="AAA"/>
    <property type="match status" value="1"/>
</dbReference>
<dbReference type="PANTHER" id="PTHR42771">
    <property type="entry name" value="IRON(3+)-HYDROXAMATE IMPORT ATP-BINDING PROTEIN FHUC"/>
    <property type="match status" value="1"/>
</dbReference>
<dbReference type="Pfam" id="PF00005">
    <property type="entry name" value="ABC_tran"/>
    <property type="match status" value="1"/>
</dbReference>
<keyword evidence="9" id="KW-0472">Membrane</keyword>
<keyword evidence="7" id="KW-0408">Iron</keyword>
<evidence type="ECO:0000256" key="6">
    <source>
        <dbReference type="ARBA" id="ARBA00022840"/>
    </source>
</evidence>
<keyword evidence="5" id="KW-0547">Nucleotide-binding</keyword>
<dbReference type="GO" id="GO:0006826">
    <property type="term" value="P:iron ion transport"/>
    <property type="evidence" value="ECO:0007669"/>
    <property type="project" value="UniProtKB-KW"/>
</dbReference>
<reference evidence="12" key="1">
    <citation type="submission" date="2018-10" db="EMBL/GenBank/DDBJ databases">
        <title>FDA dAtabase for Regulatory Grade micrObial Sequences (FDA-ARGOS): Supporting development and validation of Infectious Disease Dx tests.</title>
        <authorList>
            <person name="Minogue T."/>
            <person name="Wolcott M."/>
            <person name="Wasieloski L."/>
            <person name="Aguilar W."/>
            <person name="Moore D."/>
            <person name="Tallon L."/>
            <person name="Sadzewicz L."/>
            <person name="Sengamalay N."/>
            <person name="Ott S."/>
            <person name="Godinez A."/>
            <person name="Nagaraj S."/>
            <person name="Vavikolanu K."/>
            <person name="Vyas G."/>
            <person name="Nadendla S."/>
            <person name="George J."/>
            <person name="Sichtig H."/>
        </authorList>
    </citation>
    <scope>NUCLEOTIDE SEQUENCE [LARGE SCALE GENOMIC DNA]</scope>
    <source>
        <strain evidence="12">FDAARGOS_343</strain>
    </source>
</reference>
<dbReference type="SUPFAM" id="SSF52540">
    <property type="entry name" value="P-loop containing nucleoside triphosphate hydrolases"/>
    <property type="match status" value="1"/>
</dbReference>
<evidence type="ECO:0000259" key="10">
    <source>
        <dbReference type="PROSITE" id="PS50893"/>
    </source>
</evidence>
<sequence>MAVLKSEELRFSQGRFQLDDINIEFPEGKMTAIVGPNGSGKSTLLKLFARLLKADNGLVTLDNQPIHKYKRKEYSQKIAMLPQAKEVLPSITVKELVGYGRVPFQRLTGAASEEDKEIIAWAITETGLEHMADRMVGHLSGGELQRARIAMALAQKTTVLLLDEPTTFLDITHQLELMKILSRINKTYQITVIMVLHELQYAGAYSDNLIVMKRGEIYQTGKPQAILTAQLLKEVYEIDALIKFENNYPIIIPKYEN</sequence>
<dbReference type="CDD" id="cd03214">
    <property type="entry name" value="ABC_Iron-Siderophores_B12_Hemin"/>
    <property type="match status" value="1"/>
</dbReference>
<dbReference type="InterPro" id="IPR027417">
    <property type="entry name" value="P-loop_NTPase"/>
</dbReference>
<feature type="domain" description="ABC transporter" evidence="10">
    <location>
        <begin position="3"/>
        <end position="239"/>
    </location>
</feature>
<evidence type="ECO:0000313" key="11">
    <source>
        <dbReference type="EMBL" id="TRZ35684.1"/>
    </source>
</evidence>
<dbReference type="Proteomes" id="UP000319837">
    <property type="component" value="Unassembled WGS sequence"/>
</dbReference>
<accession>A0A553SFC2</accession>
<evidence type="ECO:0000256" key="9">
    <source>
        <dbReference type="ARBA" id="ARBA00023136"/>
    </source>
</evidence>
<dbReference type="InterPro" id="IPR003439">
    <property type="entry name" value="ABC_transporter-like_ATP-bd"/>
</dbReference>
<proteinExistence type="predicted"/>
<keyword evidence="3" id="KW-1003">Cell membrane</keyword>
<evidence type="ECO:0000256" key="2">
    <source>
        <dbReference type="ARBA" id="ARBA00022448"/>
    </source>
</evidence>
<dbReference type="FunFam" id="3.40.50.300:FF:000134">
    <property type="entry name" value="Iron-enterobactin ABC transporter ATP-binding protein"/>
    <property type="match status" value="1"/>
</dbReference>